<comment type="catalytic activity">
    <reaction evidence="2">
        <text>N(6)-(1,2-dicarboxyethyl)-AMP = fumarate + AMP</text>
        <dbReference type="Rhea" id="RHEA:16853"/>
        <dbReference type="ChEBI" id="CHEBI:29806"/>
        <dbReference type="ChEBI" id="CHEBI:57567"/>
        <dbReference type="ChEBI" id="CHEBI:456215"/>
        <dbReference type="EC" id="4.3.2.2"/>
    </reaction>
</comment>
<evidence type="ECO:0000259" key="3">
    <source>
        <dbReference type="SMART" id="SM00998"/>
    </source>
</evidence>
<dbReference type="InterPro" id="IPR019468">
    <property type="entry name" value="AdenyloSucc_lyase_C"/>
</dbReference>
<dbReference type="InterPro" id="IPR008948">
    <property type="entry name" value="L-Aspartase-like"/>
</dbReference>
<dbReference type="OrthoDB" id="406045at2759"/>
<dbReference type="GO" id="GO:0044208">
    <property type="term" value="P:'de novo' AMP biosynthetic process"/>
    <property type="evidence" value="ECO:0007669"/>
    <property type="project" value="UniProtKB-UniPathway"/>
</dbReference>
<dbReference type="GO" id="GO:0006189">
    <property type="term" value="P:'de novo' IMP biosynthetic process"/>
    <property type="evidence" value="ECO:0007669"/>
    <property type="project" value="UniProtKB-UniPathway"/>
</dbReference>
<dbReference type="NCBIfam" id="TIGR00928">
    <property type="entry name" value="purB"/>
    <property type="match status" value="1"/>
</dbReference>
<dbReference type="InterPro" id="IPR020557">
    <property type="entry name" value="Fumarate_lyase_CS"/>
</dbReference>
<dbReference type="AlphaFoldDB" id="A0A7D9L603"/>
<dbReference type="GO" id="GO:0004018">
    <property type="term" value="F:N6-(1,2-dicarboxyethyl)AMP AMP-lyase (fumarate-forming) activity"/>
    <property type="evidence" value="ECO:0007669"/>
    <property type="project" value="InterPro"/>
</dbReference>
<dbReference type="EC" id="4.3.2.2" evidence="2"/>
<dbReference type="SMART" id="SM00998">
    <property type="entry name" value="ADSL_C"/>
    <property type="match status" value="1"/>
</dbReference>
<organism evidence="4 5">
    <name type="scientific">Paramuricea clavata</name>
    <name type="common">Red gorgonian</name>
    <name type="synonym">Violescent sea-whip</name>
    <dbReference type="NCBI Taxonomy" id="317549"/>
    <lineage>
        <taxon>Eukaryota</taxon>
        <taxon>Metazoa</taxon>
        <taxon>Cnidaria</taxon>
        <taxon>Anthozoa</taxon>
        <taxon>Octocorallia</taxon>
        <taxon>Malacalcyonacea</taxon>
        <taxon>Plexauridae</taxon>
        <taxon>Paramuricea</taxon>
    </lineage>
</organism>
<sequence>MFLSLFQDLIVLKDGLNILLPKLARCCERLSKFANEHKSLPTLGFTHFQPAQLTTVGKRACLWISDLLQDLANLMHVKENLKFRGVKGTTGTQASFLALFDGDHEKVEKLDELVTNMAGFKNAYIITGQTYSRKVDLDILNVLGSLGASVHKICTDIRLLASMKEVEEPFEKNQIGSSAMPYKRNPMRSERCCSLARHLMSLVANAQQTAALQWLERTLDDSANRRISLAEAFLTADIILNTLQNVSEGLVVYPKVIERHIKQELPFMASENIIMAVVKNGGDRQECHEKVRVLSQQAASVVKTEGGDNDLVERIMNDDYFKVVHDKLDQILDSKTFIGRAPEQVTKFLQEEVEPKLKVFEGKLDEKATINV</sequence>
<reference evidence="4" key="1">
    <citation type="submission" date="2020-04" db="EMBL/GenBank/DDBJ databases">
        <authorList>
            <person name="Alioto T."/>
            <person name="Alioto T."/>
            <person name="Gomez Garrido J."/>
        </authorList>
    </citation>
    <scope>NUCLEOTIDE SEQUENCE</scope>
    <source>
        <strain evidence="4">A484AB</strain>
    </source>
</reference>
<dbReference type="PANTHER" id="PTHR43172">
    <property type="entry name" value="ADENYLOSUCCINATE LYASE"/>
    <property type="match status" value="1"/>
</dbReference>
<keyword evidence="2" id="KW-0658">Purine biosynthesis</keyword>
<name>A0A7D9L603_PARCT</name>
<feature type="domain" description="Adenylosuccinate lyase C-terminal" evidence="3">
    <location>
        <begin position="265"/>
        <end position="349"/>
    </location>
</feature>
<dbReference type="CDD" id="cd03302">
    <property type="entry name" value="Adenylsuccinate_lyase_2"/>
    <property type="match status" value="1"/>
</dbReference>
<dbReference type="Pfam" id="PF10397">
    <property type="entry name" value="ADSL_C"/>
    <property type="match status" value="1"/>
</dbReference>
<dbReference type="Gene3D" id="1.20.200.10">
    <property type="entry name" value="Fumarase/aspartase (Central domain)"/>
    <property type="match status" value="1"/>
</dbReference>
<comment type="pathway">
    <text evidence="2">Purine metabolism; IMP biosynthesis via de novo pathway; 5-amino-1-(5-phospho-D-ribosyl)imidazole-4-carboxamide from 5-amino-1-(5-phospho-D-ribosyl)imidazole-4-carboxylate: step 2/2.</text>
</comment>
<keyword evidence="1 2" id="KW-0456">Lyase</keyword>
<dbReference type="GO" id="GO:0070626">
    <property type="term" value="F:(S)-2-(5-amino-1-(5-phospho-D-ribosyl)imidazole-4-carboxamido) succinate lyase (fumarate-forming) activity"/>
    <property type="evidence" value="ECO:0007669"/>
    <property type="project" value="TreeGrafter"/>
</dbReference>
<dbReference type="GO" id="GO:0005829">
    <property type="term" value="C:cytosol"/>
    <property type="evidence" value="ECO:0007669"/>
    <property type="project" value="TreeGrafter"/>
</dbReference>
<dbReference type="InterPro" id="IPR000362">
    <property type="entry name" value="Fumarate_lyase_fam"/>
</dbReference>
<dbReference type="UniPathway" id="UPA00074">
    <property type="reaction ID" value="UER00132"/>
</dbReference>
<gene>
    <name evidence="4" type="ORF">PACLA_8A039468</name>
</gene>
<evidence type="ECO:0000313" key="4">
    <source>
        <dbReference type="EMBL" id="CAB4027791.1"/>
    </source>
</evidence>
<comment type="pathway">
    <text evidence="2">Purine metabolism; AMP biosynthesis via de novo pathway; AMP from IMP: step 2/2.</text>
</comment>
<comment type="caution">
    <text evidence="4">The sequence shown here is derived from an EMBL/GenBank/DDBJ whole genome shotgun (WGS) entry which is preliminary data.</text>
</comment>
<evidence type="ECO:0000256" key="1">
    <source>
        <dbReference type="ARBA" id="ARBA00023239"/>
    </source>
</evidence>
<dbReference type="Pfam" id="PF00206">
    <property type="entry name" value="Lyase_1"/>
    <property type="match status" value="1"/>
</dbReference>
<evidence type="ECO:0000313" key="5">
    <source>
        <dbReference type="Proteomes" id="UP001152795"/>
    </source>
</evidence>
<dbReference type="Proteomes" id="UP001152795">
    <property type="component" value="Unassembled WGS sequence"/>
</dbReference>
<dbReference type="InterPro" id="IPR004769">
    <property type="entry name" value="Pur_lyase"/>
</dbReference>
<dbReference type="PANTHER" id="PTHR43172:SF1">
    <property type="entry name" value="ADENYLOSUCCINATE LYASE"/>
    <property type="match status" value="1"/>
</dbReference>
<dbReference type="InterPro" id="IPR022761">
    <property type="entry name" value="Fumarate_lyase_N"/>
</dbReference>
<dbReference type="Gene3D" id="6.10.250.1570">
    <property type="match status" value="1"/>
</dbReference>
<dbReference type="PROSITE" id="PS00163">
    <property type="entry name" value="FUMARATE_LYASES"/>
    <property type="match status" value="1"/>
</dbReference>
<comment type="similarity">
    <text evidence="2">Belongs to the lyase 1 family. Adenylosuccinate lyase subfamily.</text>
</comment>
<comment type="catalytic activity">
    <reaction evidence="2">
        <text>(2S)-2-[5-amino-1-(5-phospho-beta-D-ribosyl)imidazole-4-carboxamido]succinate = 5-amino-1-(5-phospho-beta-D-ribosyl)imidazole-4-carboxamide + fumarate</text>
        <dbReference type="Rhea" id="RHEA:23920"/>
        <dbReference type="ChEBI" id="CHEBI:29806"/>
        <dbReference type="ChEBI" id="CHEBI:58443"/>
        <dbReference type="ChEBI" id="CHEBI:58475"/>
        <dbReference type="EC" id="4.3.2.2"/>
    </reaction>
</comment>
<accession>A0A7D9L603</accession>
<dbReference type="SUPFAM" id="SSF48557">
    <property type="entry name" value="L-aspartase-like"/>
    <property type="match status" value="1"/>
</dbReference>
<proteinExistence type="inferred from homology"/>
<protein>
    <recommendedName>
        <fullName evidence="2">Adenylosuccinate lyase</fullName>
        <shortName evidence="2">ASL</shortName>
        <ecNumber evidence="2">4.3.2.2</ecNumber>
    </recommendedName>
    <alternativeName>
        <fullName evidence="2">Adenylosuccinase</fullName>
    </alternativeName>
</protein>
<evidence type="ECO:0000256" key="2">
    <source>
        <dbReference type="RuleBase" id="RU361172"/>
    </source>
</evidence>
<dbReference type="EMBL" id="CACRXK020015019">
    <property type="protein sequence ID" value="CAB4027791.1"/>
    <property type="molecule type" value="Genomic_DNA"/>
</dbReference>
<dbReference type="UniPathway" id="UPA00075">
    <property type="reaction ID" value="UER00336"/>
</dbReference>
<keyword evidence="5" id="KW-1185">Reference proteome</keyword>
<dbReference type="PRINTS" id="PR00149">
    <property type="entry name" value="FUMRATELYASE"/>
</dbReference>